<dbReference type="EMBL" id="CP084204">
    <property type="protein sequence ID" value="UZX26792.1"/>
    <property type="molecule type" value="Genomic_DNA"/>
</dbReference>
<sequence>MRALARGPKPLAVTGFGTAAYRGAGDRGGRVLEVVEYDPETKAVTLTPSS</sequence>
<evidence type="ECO:0000313" key="1">
    <source>
        <dbReference type="EMBL" id="UZX26792.1"/>
    </source>
</evidence>
<dbReference type="RefSeq" id="WP_190103297.1">
    <property type="nucleotide sequence ID" value="NZ_BMUH01000004.1"/>
</dbReference>
<gene>
    <name evidence="1" type="ORF">LDH80_01315</name>
</gene>
<dbReference type="GeneID" id="95598039"/>
<organism evidence="1 2">
    <name type="scientific">Streptomyces tanashiensis</name>
    <dbReference type="NCBI Taxonomy" id="67367"/>
    <lineage>
        <taxon>Bacteria</taxon>
        <taxon>Bacillati</taxon>
        <taxon>Actinomycetota</taxon>
        <taxon>Actinomycetes</taxon>
        <taxon>Kitasatosporales</taxon>
        <taxon>Streptomycetaceae</taxon>
        <taxon>Streptomyces</taxon>
    </lineage>
</organism>
<evidence type="ECO:0000313" key="2">
    <source>
        <dbReference type="Proteomes" id="UP001164506"/>
    </source>
</evidence>
<name>A0ABY6R9S1_9ACTN</name>
<dbReference type="Proteomes" id="UP001164506">
    <property type="component" value="Chromosome"/>
</dbReference>
<protein>
    <submittedName>
        <fullName evidence="1">Uncharacterized protein</fullName>
    </submittedName>
</protein>
<proteinExistence type="predicted"/>
<accession>A0ABY6R9S1</accession>
<keyword evidence="2" id="KW-1185">Reference proteome</keyword>
<reference evidence="1" key="1">
    <citation type="submission" date="2021-09" db="EMBL/GenBank/DDBJ databases">
        <title>Complete genome sequence and metabolic characterization of Streptomyces tanashiensis DSM 731 the producer of antibacterial Kalafungin and diverse secondary metabolites.</title>
        <authorList>
            <person name="Abbasi M.N."/>
            <person name="Anwar M.N."/>
            <person name="Alam K."/>
            <person name="Shoaib M."/>
            <person name="Lin Z."/>
            <person name="Hayat M."/>
            <person name="Ali M.I."/>
            <person name="Malik H.M.T."/>
            <person name="Ahmed I."/>
            <person name="Li A."/>
            <person name="Hailong Wang H."/>
            <person name="Zhang Y."/>
        </authorList>
    </citation>
    <scope>NUCLEOTIDE SEQUENCE</scope>
    <source>
        <strain evidence="1">Kala</strain>
    </source>
</reference>